<dbReference type="EMBL" id="JAHCVJ010000002">
    <property type="protein sequence ID" value="MBT0663981.1"/>
    <property type="molecule type" value="Genomic_DNA"/>
</dbReference>
<dbReference type="AlphaFoldDB" id="A0AAW4L6U6"/>
<accession>A0AAW4L6U6</accession>
<evidence type="ECO:0000313" key="6">
    <source>
        <dbReference type="EMBL" id="MBT0663981.1"/>
    </source>
</evidence>
<dbReference type="GO" id="GO:0004888">
    <property type="term" value="F:transmembrane signaling receptor activity"/>
    <property type="evidence" value="ECO:0007669"/>
    <property type="project" value="InterPro"/>
</dbReference>
<reference evidence="6 7" key="1">
    <citation type="submission" date="2021-05" db="EMBL/GenBank/DDBJ databases">
        <title>The draft genome of Geobacter pelophilus DSM 12255.</title>
        <authorList>
            <person name="Xu Z."/>
            <person name="Masuda Y."/>
            <person name="Itoh H."/>
            <person name="Senoo K."/>
        </authorList>
    </citation>
    <scope>NUCLEOTIDE SEQUENCE [LARGE SCALE GENOMIC DNA]</scope>
    <source>
        <strain evidence="6 7">DSM 12255</strain>
    </source>
</reference>
<dbReference type="PRINTS" id="PR00260">
    <property type="entry name" value="CHEMTRNSDUCR"/>
</dbReference>
<dbReference type="InterPro" id="IPR004090">
    <property type="entry name" value="Chemotax_Me-accpt_rcpt"/>
</dbReference>
<organism evidence="6 7">
    <name type="scientific">Geoanaerobacter pelophilus</name>
    <dbReference type="NCBI Taxonomy" id="60036"/>
    <lineage>
        <taxon>Bacteria</taxon>
        <taxon>Pseudomonadati</taxon>
        <taxon>Thermodesulfobacteriota</taxon>
        <taxon>Desulfuromonadia</taxon>
        <taxon>Geobacterales</taxon>
        <taxon>Geobacteraceae</taxon>
        <taxon>Geoanaerobacter</taxon>
    </lineage>
</organism>
<evidence type="ECO:0000256" key="1">
    <source>
        <dbReference type="ARBA" id="ARBA00023224"/>
    </source>
</evidence>
<dbReference type="RefSeq" id="WP_214170753.1">
    <property type="nucleotide sequence ID" value="NZ_JAHCVJ010000002.1"/>
</dbReference>
<comment type="similarity">
    <text evidence="2">Belongs to the methyl-accepting chemotaxis (MCP) protein family.</text>
</comment>
<name>A0AAW4L6U6_9BACT</name>
<dbReference type="GO" id="GO:0007165">
    <property type="term" value="P:signal transduction"/>
    <property type="evidence" value="ECO:0007669"/>
    <property type="project" value="UniProtKB-KW"/>
</dbReference>
<evidence type="ECO:0000256" key="2">
    <source>
        <dbReference type="ARBA" id="ARBA00029447"/>
    </source>
</evidence>
<dbReference type="SMART" id="SM00283">
    <property type="entry name" value="MA"/>
    <property type="match status" value="1"/>
</dbReference>
<feature type="transmembrane region" description="Helical" evidence="4">
    <location>
        <begin position="12"/>
        <end position="37"/>
    </location>
</feature>
<gene>
    <name evidence="6" type="ORF">KI809_06670</name>
</gene>
<dbReference type="SUPFAM" id="SSF58104">
    <property type="entry name" value="Methyl-accepting chemotaxis protein (MCP) signaling domain"/>
    <property type="match status" value="2"/>
</dbReference>
<keyword evidence="4" id="KW-0472">Membrane</keyword>
<keyword evidence="1 3" id="KW-0807">Transducer</keyword>
<keyword evidence="7" id="KW-1185">Reference proteome</keyword>
<evidence type="ECO:0000259" key="5">
    <source>
        <dbReference type="PROSITE" id="PS50111"/>
    </source>
</evidence>
<evidence type="ECO:0000313" key="7">
    <source>
        <dbReference type="Proteomes" id="UP000811899"/>
    </source>
</evidence>
<dbReference type="PANTHER" id="PTHR32089">
    <property type="entry name" value="METHYL-ACCEPTING CHEMOTAXIS PROTEIN MCPB"/>
    <property type="match status" value="1"/>
</dbReference>
<proteinExistence type="inferred from homology"/>
<dbReference type="Proteomes" id="UP000811899">
    <property type="component" value="Unassembled WGS sequence"/>
</dbReference>
<sequence>MFKAYLTSLRSIRLFMLSFGIVMGVVFPFYSAIFFGSKAFTPLYMFGCIVAGLLVGSFCALVIKQALQLQLQSNFDSLSRIFPQKTIDFPHSGKDELESLKLCHSSFLDQVVSMVKNVAVISQDYINKSNALAMTSRKMVEGNETYAEKENETLESVAKVNDFFKALMKEIEDLSVRSDEHSSFATEINSTTDSIAQTIRNYSDSVLNTSASIEEMAANLKEISGNIDALSSSTEQTSSSIQQITTAINNVRDNTQKAVESSVNVRMLAQDGMRAMTATQKAMHEIEQSTEESFNAIGRLSVYSARVGEFVKMIQEVVEQTNLLSLNASIIAAQAGERGKAFAVVADEVRSLAHRTSSSASEIQDLVKNIQKETASVQRAIAIGKDRGKSGVKISAMTSEALEKIEATSTEVAQMIQRIAATTVKQASGSRVISEEADKNLERVHQVTRSIKEQERGTILVVSALEEMRDLSRKVIISTQEQTKGTHLYLQSVIEDNERMKLLRKKALEQLTLSDNLKECIGESGLMMLENVRNSKEIVAQIDALANSTEKLQREIMPFSSQEAEVSPSQPGVDS</sequence>
<evidence type="ECO:0000256" key="3">
    <source>
        <dbReference type="PROSITE-ProRule" id="PRU00284"/>
    </source>
</evidence>
<dbReference type="GO" id="GO:0006935">
    <property type="term" value="P:chemotaxis"/>
    <property type="evidence" value="ECO:0007669"/>
    <property type="project" value="InterPro"/>
</dbReference>
<dbReference type="Gene3D" id="1.10.287.950">
    <property type="entry name" value="Methyl-accepting chemotaxis protein"/>
    <property type="match status" value="1"/>
</dbReference>
<keyword evidence="4" id="KW-0812">Transmembrane</keyword>
<feature type="domain" description="Methyl-accepting transducer" evidence="5">
    <location>
        <begin position="205"/>
        <end position="441"/>
    </location>
</feature>
<dbReference type="Pfam" id="PF00015">
    <property type="entry name" value="MCPsignal"/>
    <property type="match status" value="1"/>
</dbReference>
<evidence type="ECO:0000256" key="4">
    <source>
        <dbReference type="SAM" id="Phobius"/>
    </source>
</evidence>
<feature type="transmembrane region" description="Helical" evidence="4">
    <location>
        <begin position="43"/>
        <end position="63"/>
    </location>
</feature>
<protein>
    <submittedName>
        <fullName evidence="6">Methyl-accepting chemotaxis protein</fullName>
    </submittedName>
</protein>
<dbReference type="InterPro" id="IPR004089">
    <property type="entry name" value="MCPsignal_dom"/>
</dbReference>
<dbReference type="PROSITE" id="PS50111">
    <property type="entry name" value="CHEMOTAXIS_TRANSDUC_2"/>
    <property type="match status" value="1"/>
</dbReference>
<keyword evidence="4" id="KW-1133">Transmembrane helix</keyword>
<comment type="caution">
    <text evidence="6">The sequence shown here is derived from an EMBL/GenBank/DDBJ whole genome shotgun (WGS) entry which is preliminary data.</text>
</comment>
<dbReference type="GO" id="GO:0016020">
    <property type="term" value="C:membrane"/>
    <property type="evidence" value="ECO:0007669"/>
    <property type="project" value="InterPro"/>
</dbReference>
<dbReference type="PANTHER" id="PTHR32089:SF112">
    <property type="entry name" value="LYSOZYME-LIKE PROTEIN-RELATED"/>
    <property type="match status" value="1"/>
</dbReference>